<dbReference type="GO" id="GO:0005634">
    <property type="term" value="C:nucleus"/>
    <property type="evidence" value="ECO:0007669"/>
    <property type="project" value="UniProtKB-SubCell"/>
</dbReference>
<evidence type="ECO:0000256" key="2">
    <source>
        <dbReference type="ARBA" id="ARBA00023015"/>
    </source>
</evidence>
<gene>
    <name evidence="7" type="ORF">SLEP1_g32542</name>
</gene>
<dbReference type="PANTHER" id="PTHR31140">
    <property type="entry name" value="B3 DOMAIN-CONTAINING TRANSCRIPTION FACTOR ABI3"/>
    <property type="match status" value="1"/>
</dbReference>
<evidence type="ECO:0000313" key="8">
    <source>
        <dbReference type="Proteomes" id="UP001054252"/>
    </source>
</evidence>
<dbReference type="InterPro" id="IPR044800">
    <property type="entry name" value="LEC2-like"/>
</dbReference>
<evidence type="ECO:0000256" key="4">
    <source>
        <dbReference type="ARBA" id="ARBA00023163"/>
    </source>
</evidence>
<comment type="caution">
    <text evidence="7">The sequence shown here is derived from an EMBL/GenBank/DDBJ whole genome shotgun (WGS) entry which is preliminary data.</text>
</comment>
<dbReference type="Proteomes" id="UP001054252">
    <property type="component" value="Unassembled WGS sequence"/>
</dbReference>
<dbReference type="AlphaFoldDB" id="A0AAV5KDN2"/>
<evidence type="ECO:0000256" key="5">
    <source>
        <dbReference type="ARBA" id="ARBA00023242"/>
    </source>
</evidence>
<accession>A0AAV5KDN2</accession>
<feature type="domain" description="TF-B3" evidence="6">
    <location>
        <begin position="5"/>
        <end position="90"/>
    </location>
</feature>
<dbReference type="InterPro" id="IPR015300">
    <property type="entry name" value="DNA-bd_pseudobarrel_sf"/>
</dbReference>
<keyword evidence="2" id="KW-0805">Transcription regulation</keyword>
<proteinExistence type="predicted"/>
<dbReference type="CDD" id="cd10017">
    <property type="entry name" value="B3_DNA"/>
    <property type="match status" value="1"/>
</dbReference>
<dbReference type="Gene3D" id="2.40.330.10">
    <property type="entry name" value="DNA-binding pseudobarrel domain"/>
    <property type="match status" value="1"/>
</dbReference>
<protein>
    <recommendedName>
        <fullName evidence="6">TF-B3 domain-containing protein</fullName>
    </recommendedName>
</protein>
<dbReference type="InterPro" id="IPR003340">
    <property type="entry name" value="B3_DNA-bd"/>
</dbReference>
<dbReference type="GO" id="GO:0003700">
    <property type="term" value="F:DNA-binding transcription factor activity"/>
    <property type="evidence" value="ECO:0007669"/>
    <property type="project" value="InterPro"/>
</dbReference>
<dbReference type="SUPFAM" id="SSF101936">
    <property type="entry name" value="DNA-binding pseudobarrel domain"/>
    <property type="match status" value="1"/>
</dbReference>
<keyword evidence="3" id="KW-0238">DNA-binding</keyword>
<keyword evidence="5" id="KW-0539">Nucleus</keyword>
<organism evidence="7 8">
    <name type="scientific">Rubroshorea leprosula</name>
    <dbReference type="NCBI Taxonomy" id="152421"/>
    <lineage>
        <taxon>Eukaryota</taxon>
        <taxon>Viridiplantae</taxon>
        <taxon>Streptophyta</taxon>
        <taxon>Embryophyta</taxon>
        <taxon>Tracheophyta</taxon>
        <taxon>Spermatophyta</taxon>
        <taxon>Magnoliopsida</taxon>
        <taxon>eudicotyledons</taxon>
        <taxon>Gunneridae</taxon>
        <taxon>Pentapetalae</taxon>
        <taxon>rosids</taxon>
        <taxon>malvids</taxon>
        <taxon>Malvales</taxon>
        <taxon>Dipterocarpaceae</taxon>
        <taxon>Rubroshorea</taxon>
    </lineage>
</organism>
<comment type="subcellular location">
    <subcellularLocation>
        <location evidence="1">Nucleus</location>
    </subcellularLocation>
</comment>
<dbReference type="Pfam" id="PF02362">
    <property type="entry name" value="B3"/>
    <property type="match status" value="1"/>
</dbReference>
<reference evidence="7 8" key="1">
    <citation type="journal article" date="2021" name="Commun. Biol.">
        <title>The genome of Shorea leprosula (Dipterocarpaceae) highlights the ecological relevance of drought in aseasonal tropical rainforests.</title>
        <authorList>
            <person name="Ng K.K.S."/>
            <person name="Kobayashi M.J."/>
            <person name="Fawcett J.A."/>
            <person name="Hatakeyama M."/>
            <person name="Paape T."/>
            <person name="Ng C.H."/>
            <person name="Ang C.C."/>
            <person name="Tnah L.H."/>
            <person name="Lee C.T."/>
            <person name="Nishiyama T."/>
            <person name="Sese J."/>
            <person name="O'Brien M.J."/>
            <person name="Copetti D."/>
            <person name="Mohd Noor M.I."/>
            <person name="Ong R.C."/>
            <person name="Putra M."/>
            <person name="Sireger I.Z."/>
            <person name="Indrioko S."/>
            <person name="Kosugi Y."/>
            <person name="Izuno A."/>
            <person name="Isagi Y."/>
            <person name="Lee S.L."/>
            <person name="Shimizu K.K."/>
        </authorList>
    </citation>
    <scope>NUCLEOTIDE SEQUENCE [LARGE SCALE GENOMIC DNA]</scope>
    <source>
        <strain evidence="7">214</strain>
    </source>
</reference>
<evidence type="ECO:0000313" key="7">
    <source>
        <dbReference type="EMBL" id="GKV22694.1"/>
    </source>
</evidence>
<dbReference type="GO" id="GO:0003677">
    <property type="term" value="F:DNA binding"/>
    <property type="evidence" value="ECO:0007669"/>
    <property type="project" value="UniProtKB-KW"/>
</dbReference>
<evidence type="ECO:0000259" key="6">
    <source>
        <dbReference type="Pfam" id="PF02362"/>
    </source>
</evidence>
<evidence type="ECO:0000256" key="3">
    <source>
        <dbReference type="ARBA" id="ARBA00023125"/>
    </source>
</evidence>
<dbReference type="PANTHER" id="PTHR31140:SF145">
    <property type="entry name" value="TF-B3 DOMAIN-CONTAINING PROTEIN"/>
    <property type="match status" value="1"/>
</dbReference>
<keyword evidence="4" id="KW-0804">Transcription</keyword>
<name>A0AAV5KDN2_9ROSI</name>
<dbReference type="EMBL" id="BPVZ01000061">
    <property type="protein sequence ID" value="GKV22694.1"/>
    <property type="molecule type" value="Genomic_DNA"/>
</dbReference>
<keyword evidence="8" id="KW-1185">Reference proteome</keyword>
<evidence type="ECO:0000256" key="1">
    <source>
        <dbReference type="ARBA" id="ARBA00004123"/>
    </source>
</evidence>
<sequence length="120" mass="13913">MELIFSKSLTKTDVQKRLSVPMTSLASLPDFEEGHTVGLRVRDARKGKVWKFKCSIRKKKHPKPVFCSKWLEYVRFNDLQVGDGIEFYKEMEEATGVNYYKIEVKKAVKIFGVIFGYVEA</sequence>